<dbReference type="SMART" id="SM00226">
    <property type="entry name" value="LMWPc"/>
    <property type="match status" value="1"/>
</dbReference>
<dbReference type="GO" id="GO:0004725">
    <property type="term" value="F:protein tyrosine phosphatase activity"/>
    <property type="evidence" value="ECO:0007669"/>
    <property type="project" value="UniProtKB-EC"/>
</dbReference>
<evidence type="ECO:0000256" key="5">
    <source>
        <dbReference type="ARBA" id="ARBA00051722"/>
    </source>
</evidence>
<sequence length="390" mass="40308">MTDPAPTLQPEHVDLSQADDPRDVVHRAVACLAGGGVVGLPTGAGYALAASALLPEALRRIGSALATAPTPGGPAPALRICLRSGGELPDWATEAPRSARRLASRAWPGPLVLRLSQGVDAGLAGRLPEGSRSALVGPDGSIALCCPDHPFIEHLTRLLAGPIALACPTGPDGKPVASAPALAALSSPALLVDDGPPYDPAGPTVLAFEADADTGVDAFQVLRPGPYDDRTLRQLSSTIVLFVCTGNTCRSPMAEALFRAMLADRLGCPPEDLESRGWLVLSAGLSAAHGSPAAANAAEVVRALGGSLASHSSRRLTPELVRAADHLVVMTRDHLDSLLHHAPDCAPRARLLDPEGFDIDDPVGLDLATYRATAESIRRHLAPLLDELAP</sequence>
<dbReference type="Pfam" id="PF01300">
    <property type="entry name" value="Sua5_yciO_yrdC"/>
    <property type="match status" value="1"/>
</dbReference>
<evidence type="ECO:0000256" key="7">
    <source>
        <dbReference type="SAM" id="MobiDB-lite"/>
    </source>
</evidence>
<organism evidence="9 10">
    <name type="scientific">Tautonia plasticadhaerens</name>
    <dbReference type="NCBI Taxonomy" id="2527974"/>
    <lineage>
        <taxon>Bacteria</taxon>
        <taxon>Pseudomonadati</taxon>
        <taxon>Planctomycetota</taxon>
        <taxon>Planctomycetia</taxon>
        <taxon>Isosphaerales</taxon>
        <taxon>Isosphaeraceae</taxon>
        <taxon>Tautonia</taxon>
    </lineage>
</organism>
<comment type="similarity">
    <text evidence="1">Belongs to the low molecular weight phosphotyrosine protein phosphatase family.</text>
</comment>
<evidence type="ECO:0000259" key="8">
    <source>
        <dbReference type="PROSITE" id="PS51163"/>
    </source>
</evidence>
<dbReference type="KEGG" id="tpla:ElP_31150"/>
<dbReference type="EMBL" id="CP036426">
    <property type="protein sequence ID" value="QDV35212.1"/>
    <property type="molecule type" value="Genomic_DNA"/>
</dbReference>
<dbReference type="InterPro" id="IPR036196">
    <property type="entry name" value="Ptyr_pPase_sf"/>
</dbReference>
<evidence type="ECO:0000256" key="4">
    <source>
        <dbReference type="ARBA" id="ARBA00022912"/>
    </source>
</evidence>
<feature type="region of interest" description="Disordered" evidence="7">
    <location>
        <begin position="1"/>
        <end position="20"/>
    </location>
</feature>
<dbReference type="InterPro" id="IPR017945">
    <property type="entry name" value="DHBP_synth_RibB-like_a/b_dom"/>
</dbReference>
<dbReference type="OrthoDB" id="9784339at2"/>
<dbReference type="PROSITE" id="PS51163">
    <property type="entry name" value="YRDC"/>
    <property type="match status" value="1"/>
</dbReference>
<feature type="compositionally biased region" description="Basic and acidic residues" evidence="7">
    <location>
        <begin position="11"/>
        <end position="20"/>
    </location>
</feature>
<dbReference type="PANTHER" id="PTHR11717:SF31">
    <property type="entry name" value="LOW MOLECULAR WEIGHT PROTEIN-TYROSINE-PHOSPHATASE ETP-RELATED"/>
    <property type="match status" value="1"/>
</dbReference>
<dbReference type="InterPro" id="IPR017867">
    <property type="entry name" value="Tyr_phospatase_low_mol_wt"/>
</dbReference>
<proteinExistence type="inferred from homology"/>
<reference evidence="9 10" key="1">
    <citation type="submission" date="2019-02" db="EMBL/GenBank/DDBJ databases">
        <title>Deep-cultivation of Planctomycetes and their phenomic and genomic characterization uncovers novel biology.</title>
        <authorList>
            <person name="Wiegand S."/>
            <person name="Jogler M."/>
            <person name="Boedeker C."/>
            <person name="Pinto D."/>
            <person name="Vollmers J."/>
            <person name="Rivas-Marin E."/>
            <person name="Kohn T."/>
            <person name="Peeters S.H."/>
            <person name="Heuer A."/>
            <person name="Rast P."/>
            <person name="Oberbeckmann S."/>
            <person name="Bunk B."/>
            <person name="Jeske O."/>
            <person name="Meyerdierks A."/>
            <person name="Storesund J.E."/>
            <person name="Kallscheuer N."/>
            <person name="Luecker S."/>
            <person name="Lage O.M."/>
            <person name="Pohl T."/>
            <person name="Merkel B.J."/>
            <person name="Hornburger P."/>
            <person name="Mueller R.-W."/>
            <person name="Bruemmer F."/>
            <person name="Labrenz M."/>
            <person name="Spormann A.M."/>
            <person name="Op den Camp H."/>
            <person name="Overmann J."/>
            <person name="Amann R."/>
            <person name="Jetten M.S.M."/>
            <person name="Mascher T."/>
            <person name="Medema M.H."/>
            <person name="Devos D.P."/>
            <person name="Kaster A.-K."/>
            <person name="Ovreas L."/>
            <person name="Rohde M."/>
            <person name="Galperin M.Y."/>
            <person name="Jogler C."/>
        </authorList>
    </citation>
    <scope>NUCLEOTIDE SEQUENCE [LARGE SCALE GENOMIC DNA]</scope>
    <source>
        <strain evidence="9 10">ElP</strain>
    </source>
</reference>
<dbReference type="SUPFAM" id="SSF55821">
    <property type="entry name" value="YrdC/RibB"/>
    <property type="match status" value="1"/>
</dbReference>
<feature type="active site" evidence="6">
    <location>
        <position position="250"/>
    </location>
</feature>
<comment type="catalytic activity">
    <reaction evidence="5">
        <text>O-phospho-L-tyrosyl-[protein] + H2O = L-tyrosyl-[protein] + phosphate</text>
        <dbReference type="Rhea" id="RHEA:10684"/>
        <dbReference type="Rhea" id="RHEA-COMP:10136"/>
        <dbReference type="Rhea" id="RHEA-COMP:20101"/>
        <dbReference type="ChEBI" id="CHEBI:15377"/>
        <dbReference type="ChEBI" id="CHEBI:43474"/>
        <dbReference type="ChEBI" id="CHEBI:46858"/>
        <dbReference type="ChEBI" id="CHEBI:61978"/>
        <dbReference type="EC" id="3.1.3.48"/>
    </reaction>
</comment>
<dbReference type="EC" id="3.1.3.48" evidence="2"/>
<dbReference type="CDD" id="cd16344">
    <property type="entry name" value="LMWPAP"/>
    <property type="match status" value="1"/>
</dbReference>
<evidence type="ECO:0000313" key="10">
    <source>
        <dbReference type="Proteomes" id="UP000317835"/>
    </source>
</evidence>
<dbReference type="InterPro" id="IPR006070">
    <property type="entry name" value="Sua5-like_dom"/>
</dbReference>
<dbReference type="Gene3D" id="3.40.50.2300">
    <property type="match status" value="1"/>
</dbReference>
<dbReference type="InterPro" id="IPR023485">
    <property type="entry name" value="Ptyr_pPase"/>
</dbReference>
<keyword evidence="3 9" id="KW-0378">Hydrolase</keyword>
<keyword evidence="4" id="KW-0904">Protein phosphatase</keyword>
<feature type="domain" description="YrdC-like" evidence="8">
    <location>
        <begin position="22"/>
        <end position="227"/>
    </location>
</feature>
<dbReference type="Pfam" id="PF01451">
    <property type="entry name" value="LMWPc"/>
    <property type="match status" value="1"/>
</dbReference>
<keyword evidence="10" id="KW-1185">Reference proteome</keyword>
<feature type="active site" description="Nucleophile" evidence="6">
    <location>
        <position position="244"/>
    </location>
</feature>
<dbReference type="PANTHER" id="PTHR11717">
    <property type="entry name" value="LOW MOLECULAR WEIGHT PROTEIN TYROSINE PHOSPHATASE"/>
    <property type="match status" value="1"/>
</dbReference>
<dbReference type="SUPFAM" id="SSF52788">
    <property type="entry name" value="Phosphotyrosine protein phosphatases I"/>
    <property type="match status" value="1"/>
</dbReference>
<dbReference type="InterPro" id="IPR050438">
    <property type="entry name" value="LMW_PTPase"/>
</dbReference>
<evidence type="ECO:0000256" key="2">
    <source>
        <dbReference type="ARBA" id="ARBA00013064"/>
    </source>
</evidence>
<dbReference type="Gene3D" id="3.90.870.10">
    <property type="entry name" value="DHBP synthase"/>
    <property type="match status" value="1"/>
</dbReference>
<dbReference type="Proteomes" id="UP000317835">
    <property type="component" value="Chromosome"/>
</dbReference>
<evidence type="ECO:0000256" key="3">
    <source>
        <dbReference type="ARBA" id="ARBA00022801"/>
    </source>
</evidence>
<feature type="active site" description="Proton donor" evidence="6">
    <location>
        <position position="361"/>
    </location>
</feature>
<accession>A0A518H2Z6</accession>
<name>A0A518H2Z6_9BACT</name>
<protein>
    <recommendedName>
        <fullName evidence="2">protein-tyrosine-phosphatase</fullName>
        <ecNumber evidence="2">3.1.3.48</ecNumber>
    </recommendedName>
</protein>
<dbReference type="AlphaFoldDB" id="A0A518H2Z6"/>
<dbReference type="PRINTS" id="PR00719">
    <property type="entry name" value="LMWPTPASE"/>
</dbReference>
<dbReference type="GO" id="GO:0003725">
    <property type="term" value="F:double-stranded RNA binding"/>
    <property type="evidence" value="ECO:0007669"/>
    <property type="project" value="InterPro"/>
</dbReference>
<gene>
    <name evidence="9" type="primary">ywlE</name>
    <name evidence="9" type="ORF">ElP_31150</name>
</gene>
<evidence type="ECO:0000313" key="9">
    <source>
        <dbReference type="EMBL" id="QDV35212.1"/>
    </source>
</evidence>
<dbReference type="RefSeq" id="WP_145270655.1">
    <property type="nucleotide sequence ID" value="NZ_CP036426.1"/>
</dbReference>
<evidence type="ECO:0000256" key="1">
    <source>
        <dbReference type="ARBA" id="ARBA00011063"/>
    </source>
</evidence>
<evidence type="ECO:0000256" key="6">
    <source>
        <dbReference type="PIRSR" id="PIRSR617867-1"/>
    </source>
</evidence>